<name>A0A1M4NGU3_HELAC</name>
<organism evidence="2">
    <name type="scientific">Helicobacter acinonychis</name>
    <name type="common">Helicobacter acinonyx</name>
    <dbReference type="NCBI Taxonomy" id="212"/>
    <lineage>
        <taxon>Bacteria</taxon>
        <taxon>Pseudomonadati</taxon>
        <taxon>Campylobacterota</taxon>
        <taxon>Epsilonproteobacteria</taxon>
        <taxon>Campylobacterales</taxon>
        <taxon>Helicobacteraceae</taxon>
        <taxon>Helicobacter</taxon>
    </lineage>
</organism>
<protein>
    <submittedName>
        <fullName evidence="1">OMP1225</fullName>
    </submittedName>
    <submittedName>
        <fullName evidence="2">OMP715</fullName>
    </submittedName>
</protein>
<proteinExistence type="predicted"/>
<gene>
    <name evidence="2" type="primary">omp715</name>
    <name evidence="1" type="synonym">omp1225</name>
</gene>
<accession>A0A1M4NGU3</accession>
<dbReference type="AlphaFoldDB" id="A0A1M4NGU3"/>
<reference evidence="2" key="1">
    <citation type="submission" date="2016-10" db="EMBL/GenBank/DDBJ databases">
        <title>Proteomic and phylogenetic analysis of the outer membrane protein repertoire of gastric Helicobacter species.</title>
        <authorList>
            <person name="Joosten M."/>
        </authorList>
    </citation>
    <scope>NUCLEOTIDE SEQUENCE</scope>
    <source>
        <strain evidence="1">Acino1</strain>
        <strain evidence="2">Acino4</strain>
    </source>
</reference>
<dbReference type="EMBL" id="LT632775">
    <property type="protein sequence ID" value="SFZ70569.1"/>
    <property type="molecule type" value="Genomic_DNA"/>
</dbReference>
<dbReference type="EMBL" id="LT632948">
    <property type="protein sequence ID" value="SFZ70910.1"/>
    <property type="molecule type" value="Genomic_DNA"/>
</dbReference>
<evidence type="ECO:0000313" key="2">
    <source>
        <dbReference type="EMBL" id="SFZ70910.1"/>
    </source>
</evidence>
<sequence length="138" mass="15467">MLKNASKTICLSLMSLFNPLEAYHQKDGFSVEVGFEIGLLQGTQTKEHTIATPPKCLSAYGKYYIPKSTISKNTTALFTTKNIPNLTFYSQNLAYASTVNRSVTIQNFLPYNLHNVEISFKDKQDKIINLGVIETIPK</sequence>
<evidence type="ECO:0000313" key="1">
    <source>
        <dbReference type="EMBL" id="SFZ70569.1"/>
    </source>
</evidence>